<proteinExistence type="predicted"/>
<sequence length="236" mass="26040">MKNLLKFYLFLTAFFLAVTCVQAQTTSLPKKESNIDLALGMGENSSFSYALSWNTSYGMFSTNKFRLGYGLRFSGFTGSDLNYITAPADLTGDDATIDTLLVNSPHTMGLSALVNLQYQFSSKFKLGFNIDVIGLGFGSSSDATFISSENTGQYPQTLESSPSSFNLLLVGDNDLGQLKSEFYIAYALSEKTWLRGGMDMTFSEYTTAQELTNANDRFRAKPVMVFLAISYNPFTK</sequence>
<feature type="chain" id="PRO_5011702952" description="Outer membrane protein beta-barrel domain-containing protein" evidence="1">
    <location>
        <begin position="24"/>
        <end position="236"/>
    </location>
</feature>
<dbReference type="Proteomes" id="UP000199403">
    <property type="component" value="Unassembled WGS sequence"/>
</dbReference>
<protein>
    <recommendedName>
        <fullName evidence="4">Outer membrane protein beta-barrel domain-containing protein</fullName>
    </recommendedName>
</protein>
<dbReference type="AlphaFoldDB" id="A0A1H6W331"/>
<feature type="signal peptide" evidence="1">
    <location>
        <begin position="1"/>
        <end position="23"/>
    </location>
</feature>
<name>A0A1H6W331_9BACT</name>
<dbReference type="STRING" id="1416801.SAMN05192553_102445"/>
<dbReference type="RefSeq" id="WP_143057572.1">
    <property type="nucleotide sequence ID" value="NZ_FNZH01000002.1"/>
</dbReference>
<organism evidence="2 3">
    <name type="scientific">Cyclobacterium xiamenense</name>
    <dbReference type="NCBI Taxonomy" id="1297121"/>
    <lineage>
        <taxon>Bacteria</taxon>
        <taxon>Pseudomonadati</taxon>
        <taxon>Bacteroidota</taxon>
        <taxon>Cytophagia</taxon>
        <taxon>Cytophagales</taxon>
        <taxon>Cyclobacteriaceae</taxon>
        <taxon>Cyclobacterium</taxon>
    </lineage>
</organism>
<gene>
    <name evidence="2" type="ORF">SAMN05192553_102445</name>
</gene>
<keyword evidence="1" id="KW-0732">Signal</keyword>
<evidence type="ECO:0008006" key="4">
    <source>
        <dbReference type="Google" id="ProtNLM"/>
    </source>
</evidence>
<evidence type="ECO:0000313" key="2">
    <source>
        <dbReference type="EMBL" id="SEJ11349.1"/>
    </source>
</evidence>
<accession>A0A1H6W331</accession>
<reference evidence="3" key="1">
    <citation type="submission" date="2016-10" db="EMBL/GenBank/DDBJ databases">
        <authorList>
            <person name="Varghese N."/>
            <person name="Submissions S."/>
        </authorList>
    </citation>
    <scope>NUCLEOTIDE SEQUENCE [LARGE SCALE GENOMIC DNA]</scope>
    <source>
        <strain evidence="3">IBRC-M 10761</strain>
    </source>
</reference>
<dbReference type="OrthoDB" id="652299at2"/>
<evidence type="ECO:0000313" key="3">
    <source>
        <dbReference type="Proteomes" id="UP000199403"/>
    </source>
</evidence>
<evidence type="ECO:0000256" key="1">
    <source>
        <dbReference type="SAM" id="SignalP"/>
    </source>
</evidence>
<dbReference type="EMBL" id="FNZH01000002">
    <property type="protein sequence ID" value="SEJ11349.1"/>
    <property type="molecule type" value="Genomic_DNA"/>
</dbReference>
<keyword evidence="3" id="KW-1185">Reference proteome</keyword>